<evidence type="ECO:0000256" key="10">
    <source>
        <dbReference type="ARBA" id="ARBA00022845"/>
    </source>
</evidence>
<keyword evidence="4" id="KW-0597">Phosphoprotein</keyword>
<dbReference type="GO" id="GO:0005741">
    <property type="term" value="C:mitochondrial outer membrane"/>
    <property type="evidence" value="ECO:0007669"/>
    <property type="project" value="UniProtKB-SubCell"/>
</dbReference>
<evidence type="ECO:0000256" key="17">
    <source>
        <dbReference type="SAM" id="MobiDB-lite"/>
    </source>
</evidence>
<evidence type="ECO:0000256" key="15">
    <source>
        <dbReference type="ARBA" id="ARBA00042438"/>
    </source>
</evidence>
<evidence type="ECO:0000256" key="13">
    <source>
        <dbReference type="ARBA" id="ARBA00023136"/>
    </source>
</evidence>
<feature type="domain" description="Protein phosphatase 1 regulatory subunit 15A/B C-terminal" evidence="18">
    <location>
        <begin position="165"/>
        <end position="250"/>
    </location>
</feature>
<evidence type="ECO:0000256" key="4">
    <source>
        <dbReference type="ARBA" id="ARBA00022553"/>
    </source>
</evidence>
<evidence type="ECO:0000256" key="8">
    <source>
        <dbReference type="ARBA" id="ARBA00022824"/>
    </source>
</evidence>
<evidence type="ECO:0000256" key="5">
    <source>
        <dbReference type="ARBA" id="ARBA00022703"/>
    </source>
</evidence>
<dbReference type="Proteomes" id="UP000823561">
    <property type="component" value="Chromosome 24"/>
</dbReference>
<evidence type="ECO:0000313" key="19">
    <source>
        <dbReference type="EMBL" id="KAG5261343.1"/>
    </source>
</evidence>
<evidence type="ECO:0000256" key="3">
    <source>
        <dbReference type="ARBA" id="ARBA00010161"/>
    </source>
</evidence>
<sequence>MGTMEVEEDRQAEAEDLEESSDEEEEEEEEEEDDDEDDEEEQVEVDESELDWIEWGSEEEEDAEDEDTLRQQTLPAGSRVGISFSLNCKQASDDEKDAGGDDEEDSDWSDDDDDSEASAESVELWESFLHSGDPYNPLSSSCTPVSRNTPASAARGVRRAEEEEEEEEEREDGQHSTHSAQQNKKVRFSDELTVRPLVAWAFASKAARNGSCWMEMARDRDRFRRRVEDAGKVISPCLSHDHRRLVWERLQQQSAQ</sequence>
<dbReference type="Pfam" id="PF10488">
    <property type="entry name" value="PP1c_bdg"/>
    <property type="match status" value="1"/>
</dbReference>
<feature type="compositionally biased region" description="Acidic residues" evidence="17">
    <location>
        <begin position="1"/>
        <end position="67"/>
    </location>
</feature>
<dbReference type="GO" id="GO:0006915">
    <property type="term" value="P:apoptotic process"/>
    <property type="evidence" value="ECO:0007669"/>
    <property type="project" value="UniProtKB-KW"/>
</dbReference>
<evidence type="ECO:0000256" key="11">
    <source>
        <dbReference type="ARBA" id="ARBA00023016"/>
    </source>
</evidence>
<comment type="similarity">
    <text evidence="3">Belongs to the PPP1R15 family.</text>
</comment>
<evidence type="ECO:0000256" key="16">
    <source>
        <dbReference type="ARBA" id="ARBA00047011"/>
    </source>
</evidence>
<comment type="subunit">
    <text evidence="16">Interacts with PPP1CA. Interacts with EIF2S1. Interacts with PCNA. Interacts with LYN and KMT2A/MLL1. Interacts with PPP1R1A and SMARCB1. Interacts with SMAD7. Interacts with BAG1. Interacts with NOX4.</text>
</comment>
<keyword evidence="20" id="KW-1185">Reference proteome</keyword>
<comment type="subcellular location">
    <subcellularLocation>
        <location evidence="1">Endoplasmic reticulum membrane</location>
        <topology evidence="1">Peripheral membrane protein</topology>
        <orientation evidence="1">Cytoplasmic side</orientation>
    </subcellularLocation>
    <subcellularLocation>
        <location evidence="2">Mitochondrion outer membrane</location>
        <topology evidence="2">Peripheral membrane protein</topology>
        <orientation evidence="2">Cytoplasmic side</orientation>
    </subcellularLocation>
</comment>
<keyword evidence="7" id="KW-1000">Mitochondrion outer membrane</keyword>
<evidence type="ECO:0000256" key="6">
    <source>
        <dbReference type="ARBA" id="ARBA00022737"/>
    </source>
</evidence>
<keyword evidence="5" id="KW-0053">Apoptosis</keyword>
<dbReference type="GO" id="GO:0006417">
    <property type="term" value="P:regulation of translation"/>
    <property type="evidence" value="ECO:0007669"/>
    <property type="project" value="UniProtKB-KW"/>
</dbReference>
<dbReference type="AlphaFoldDB" id="A0AAV6FEX6"/>
<dbReference type="GO" id="GO:0034976">
    <property type="term" value="P:response to endoplasmic reticulum stress"/>
    <property type="evidence" value="ECO:0007669"/>
    <property type="project" value="TreeGrafter"/>
</dbReference>
<dbReference type="InterPro" id="IPR051254">
    <property type="entry name" value="PPP1R15"/>
</dbReference>
<feature type="region of interest" description="Disordered" evidence="17">
    <location>
        <begin position="1"/>
        <end position="187"/>
    </location>
</feature>
<keyword evidence="11" id="KW-0346">Stress response</keyword>
<dbReference type="GO" id="GO:0019888">
    <property type="term" value="F:protein phosphatase regulator activity"/>
    <property type="evidence" value="ECO:0007669"/>
    <property type="project" value="TreeGrafter"/>
</dbReference>
<dbReference type="PANTHER" id="PTHR16489">
    <property type="entry name" value="GH11727P"/>
    <property type="match status" value="1"/>
</dbReference>
<evidence type="ECO:0000256" key="2">
    <source>
        <dbReference type="ARBA" id="ARBA00004570"/>
    </source>
</evidence>
<evidence type="ECO:0000256" key="7">
    <source>
        <dbReference type="ARBA" id="ARBA00022787"/>
    </source>
</evidence>
<evidence type="ECO:0000256" key="12">
    <source>
        <dbReference type="ARBA" id="ARBA00023128"/>
    </source>
</evidence>
<dbReference type="GO" id="GO:0000164">
    <property type="term" value="C:protein phosphatase type 1 complex"/>
    <property type="evidence" value="ECO:0007669"/>
    <property type="project" value="TreeGrafter"/>
</dbReference>
<name>A0AAV6FEX6_9TELE</name>
<organism evidence="19 20">
    <name type="scientific">Alosa alosa</name>
    <name type="common">allis shad</name>
    <dbReference type="NCBI Taxonomy" id="278164"/>
    <lineage>
        <taxon>Eukaryota</taxon>
        <taxon>Metazoa</taxon>
        <taxon>Chordata</taxon>
        <taxon>Craniata</taxon>
        <taxon>Vertebrata</taxon>
        <taxon>Euteleostomi</taxon>
        <taxon>Actinopterygii</taxon>
        <taxon>Neopterygii</taxon>
        <taxon>Teleostei</taxon>
        <taxon>Clupei</taxon>
        <taxon>Clupeiformes</taxon>
        <taxon>Clupeoidei</taxon>
        <taxon>Clupeidae</taxon>
        <taxon>Alosa</taxon>
    </lineage>
</organism>
<proteinExistence type="inferred from homology"/>
<feature type="compositionally biased region" description="Acidic residues" evidence="17">
    <location>
        <begin position="162"/>
        <end position="171"/>
    </location>
</feature>
<dbReference type="EMBL" id="JADWDJ010000024">
    <property type="protein sequence ID" value="KAG5261343.1"/>
    <property type="molecule type" value="Genomic_DNA"/>
</dbReference>
<gene>
    <name evidence="19" type="ORF">AALO_G00302920</name>
</gene>
<keyword evidence="10" id="KW-0810">Translation regulation</keyword>
<keyword evidence="13" id="KW-0472">Membrane</keyword>
<keyword evidence="12" id="KW-0496">Mitochondrion</keyword>
<dbReference type="GO" id="GO:0005789">
    <property type="term" value="C:endoplasmic reticulum membrane"/>
    <property type="evidence" value="ECO:0007669"/>
    <property type="project" value="UniProtKB-SubCell"/>
</dbReference>
<reference evidence="19" key="1">
    <citation type="submission" date="2020-10" db="EMBL/GenBank/DDBJ databases">
        <title>Chromosome-scale genome assembly of the Allis shad, Alosa alosa.</title>
        <authorList>
            <person name="Margot Z."/>
            <person name="Christophe K."/>
            <person name="Cabau C."/>
            <person name="Louis A."/>
            <person name="Berthelot C."/>
            <person name="Parey E."/>
            <person name="Roest Crollius H."/>
            <person name="Montfort J."/>
            <person name="Robinson-Rechavi M."/>
            <person name="Bucao C."/>
            <person name="Bouchez O."/>
            <person name="Gislard M."/>
            <person name="Lluch J."/>
            <person name="Milhes M."/>
            <person name="Lampietro C."/>
            <person name="Lopez Roques C."/>
            <person name="Donnadieu C."/>
            <person name="Braasch I."/>
            <person name="Desvignes T."/>
            <person name="Postlethwait J."/>
            <person name="Bobe J."/>
            <person name="Guiguen Y."/>
        </authorList>
    </citation>
    <scope>NUCLEOTIDE SEQUENCE</scope>
    <source>
        <strain evidence="19">M-15738</strain>
        <tissue evidence="19">Blood</tissue>
    </source>
</reference>
<evidence type="ECO:0000256" key="14">
    <source>
        <dbReference type="ARBA" id="ARBA00040008"/>
    </source>
</evidence>
<evidence type="ECO:0000259" key="18">
    <source>
        <dbReference type="Pfam" id="PF10488"/>
    </source>
</evidence>
<feature type="compositionally biased region" description="Acidic residues" evidence="17">
    <location>
        <begin position="100"/>
        <end position="117"/>
    </location>
</feature>
<keyword evidence="8" id="KW-0256">Endoplasmic reticulum</keyword>
<keyword evidence="6" id="KW-0677">Repeat</keyword>
<evidence type="ECO:0000256" key="9">
    <source>
        <dbReference type="ARBA" id="ARBA00022843"/>
    </source>
</evidence>
<protein>
    <recommendedName>
        <fullName evidence="14">Protein phosphatase 1 regulatory subunit 15A</fullName>
    </recommendedName>
    <alternativeName>
        <fullName evidence="15">Growth arrest and DNA damage-inducible protein GADD34</fullName>
    </alternativeName>
</protein>
<accession>A0AAV6FEX6</accession>
<evidence type="ECO:0000256" key="1">
    <source>
        <dbReference type="ARBA" id="ARBA00004397"/>
    </source>
</evidence>
<dbReference type="PANTHER" id="PTHR16489:SF14">
    <property type="entry name" value="PROTEIN PHOSPHATASE 1 REGULATORY SUBUNIT 15A"/>
    <property type="match status" value="1"/>
</dbReference>
<comment type="caution">
    <text evidence="19">The sequence shown here is derived from an EMBL/GenBank/DDBJ whole genome shotgun (WGS) entry which is preliminary data.</text>
</comment>
<evidence type="ECO:0000313" key="20">
    <source>
        <dbReference type="Proteomes" id="UP000823561"/>
    </source>
</evidence>
<dbReference type="InterPro" id="IPR019523">
    <property type="entry name" value="Prot_Pase1_reg-su15A/B_C"/>
</dbReference>
<keyword evidence="9" id="KW-0832">Ubl conjugation</keyword>
<feature type="compositionally biased region" description="Polar residues" evidence="17">
    <location>
        <begin position="137"/>
        <end position="151"/>
    </location>
</feature>